<name>A0ABT4TUD5_9ACTN</name>
<evidence type="ECO:0000313" key="3">
    <source>
        <dbReference type="EMBL" id="MDA2808314.1"/>
    </source>
</evidence>
<dbReference type="Pfam" id="PF13411">
    <property type="entry name" value="MerR_1"/>
    <property type="match status" value="1"/>
</dbReference>
<dbReference type="InterPro" id="IPR047057">
    <property type="entry name" value="MerR_fam"/>
</dbReference>
<protein>
    <submittedName>
        <fullName evidence="3">MerR family transcriptional regulator</fullName>
    </submittedName>
</protein>
<organism evidence="3 4">
    <name type="scientific">Nocardiopsis suaedae</name>
    <dbReference type="NCBI Taxonomy" id="3018444"/>
    <lineage>
        <taxon>Bacteria</taxon>
        <taxon>Bacillati</taxon>
        <taxon>Actinomycetota</taxon>
        <taxon>Actinomycetes</taxon>
        <taxon>Streptosporangiales</taxon>
        <taxon>Nocardiopsidaceae</taxon>
        <taxon>Nocardiopsis</taxon>
    </lineage>
</organism>
<dbReference type="PANTHER" id="PTHR30204:SF98">
    <property type="entry name" value="HTH-TYPE TRANSCRIPTIONAL REGULATOR ADHR"/>
    <property type="match status" value="1"/>
</dbReference>
<dbReference type="Gene3D" id="1.10.1660.10">
    <property type="match status" value="1"/>
</dbReference>
<dbReference type="Proteomes" id="UP001165685">
    <property type="component" value="Unassembled WGS sequence"/>
</dbReference>
<proteinExistence type="predicted"/>
<dbReference type="InterPro" id="IPR000551">
    <property type="entry name" value="MerR-type_HTH_dom"/>
</dbReference>
<dbReference type="PROSITE" id="PS50937">
    <property type="entry name" value="HTH_MERR_2"/>
    <property type="match status" value="1"/>
</dbReference>
<dbReference type="InterPro" id="IPR009061">
    <property type="entry name" value="DNA-bd_dom_put_sf"/>
</dbReference>
<keyword evidence="4" id="KW-1185">Reference proteome</keyword>
<dbReference type="PROSITE" id="PS00552">
    <property type="entry name" value="HTH_MERR_1"/>
    <property type="match status" value="1"/>
</dbReference>
<dbReference type="RefSeq" id="WP_270680911.1">
    <property type="nucleotide sequence ID" value="NZ_JAQFWP010000079.1"/>
</dbReference>
<evidence type="ECO:0000259" key="2">
    <source>
        <dbReference type="PROSITE" id="PS50937"/>
    </source>
</evidence>
<sequence>MAVVETDGLSIAEAAVYTGLTADTLRYYERIGLVGPVPRDGDGRRRYDRDTLHWLETVLVLRDTGMPVREMVRYTRLARQGDATADERRGIMAEHLDRLREQEERVAKARRFVQTKIDVYDGVLKSCAPPPDEPGDRARP</sequence>
<keyword evidence="1" id="KW-0238">DNA-binding</keyword>
<gene>
    <name evidence="3" type="ORF">O4U47_27645</name>
</gene>
<evidence type="ECO:0000256" key="1">
    <source>
        <dbReference type="ARBA" id="ARBA00023125"/>
    </source>
</evidence>
<dbReference type="PANTHER" id="PTHR30204">
    <property type="entry name" value="REDOX-CYCLING DRUG-SENSING TRANSCRIPTIONAL ACTIVATOR SOXR"/>
    <property type="match status" value="1"/>
</dbReference>
<dbReference type="EMBL" id="JAQFWP010000079">
    <property type="protein sequence ID" value="MDA2808314.1"/>
    <property type="molecule type" value="Genomic_DNA"/>
</dbReference>
<reference evidence="3" key="1">
    <citation type="submission" date="2023-01" db="EMBL/GenBank/DDBJ databases">
        <title>Draft genome sequence of Nocardiopsis sp. LSu2-4 isolated from halophytes.</title>
        <authorList>
            <person name="Duangmal K."/>
            <person name="Chantavorakit T."/>
        </authorList>
    </citation>
    <scope>NUCLEOTIDE SEQUENCE</scope>
    <source>
        <strain evidence="3">LSu2-4</strain>
    </source>
</reference>
<dbReference type="SMART" id="SM00422">
    <property type="entry name" value="HTH_MERR"/>
    <property type="match status" value="1"/>
</dbReference>
<dbReference type="CDD" id="cd01109">
    <property type="entry name" value="HTH_YyaN"/>
    <property type="match status" value="1"/>
</dbReference>
<accession>A0ABT4TUD5</accession>
<comment type="caution">
    <text evidence="3">The sequence shown here is derived from an EMBL/GenBank/DDBJ whole genome shotgun (WGS) entry which is preliminary data.</text>
</comment>
<dbReference type="SUPFAM" id="SSF46955">
    <property type="entry name" value="Putative DNA-binding domain"/>
    <property type="match status" value="1"/>
</dbReference>
<feature type="domain" description="HTH merR-type" evidence="2">
    <location>
        <begin position="8"/>
        <end position="77"/>
    </location>
</feature>
<evidence type="ECO:0000313" key="4">
    <source>
        <dbReference type="Proteomes" id="UP001165685"/>
    </source>
</evidence>